<keyword evidence="2" id="KW-1185">Reference proteome</keyword>
<gene>
    <name evidence="1" type="ORF">BS47DRAFT_1369952</name>
</gene>
<dbReference type="AlphaFoldDB" id="A0A9P6ABR9"/>
<accession>A0A9P6ABR9</accession>
<dbReference type="Proteomes" id="UP000886523">
    <property type="component" value="Unassembled WGS sequence"/>
</dbReference>
<evidence type="ECO:0000313" key="1">
    <source>
        <dbReference type="EMBL" id="KAF9502873.1"/>
    </source>
</evidence>
<organism evidence="1 2">
    <name type="scientific">Hydnum rufescens UP504</name>
    <dbReference type="NCBI Taxonomy" id="1448309"/>
    <lineage>
        <taxon>Eukaryota</taxon>
        <taxon>Fungi</taxon>
        <taxon>Dikarya</taxon>
        <taxon>Basidiomycota</taxon>
        <taxon>Agaricomycotina</taxon>
        <taxon>Agaricomycetes</taxon>
        <taxon>Cantharellales</taxon>
        <taxon>Hydnaceae</taxon>
        <taxon>Hydnum</taxon>
    </lineage>
</organism>
<proteinExistence type="predicted"/>
<dbReference type="EMBL" id="MU129547">
    <property type="protein sequence ID" value="KAF9502873.1"/>
    <property type="molecule type" value="Genomic_DNA"/>
</dbReference>
<comment type="caution">
    <text evidence="1">The sequence shown here is derived from an EMBL/GenBank/DDBJ whole genome shotgun (WGS) entry which is preliminary data.</text>
</comment>
<feature type="non-terminal residue" evidence="1">
    <location>
        <position position="1"/>
    </location>
</feature>
<name>A0A9P6ABR9_9AGAM</name>
<sequence length="234" mass="25879">LWLDVYPQVIAVHREQQKLRFSVQLLFKTRQICDELKTLVSSWATLRGVDIGTPPWKNQVGHQSAFTGWKDLEYVDQVYAHARNLDELNALLQGAPPCIKGGAERAHYGEFFLPYDTFPPLSGAAHQKQEAVPSGTVLSSALSGSSHALPGYGTMLIFLFIYRSLGAGFAVPMWPTEGPVDAVIRCISRMAQDDMGSILTLNPVADESFWLHEIFLHLAYQIGLGPQLPSVSKV</sequence>
<reference evidence="1" key="1">
    <citation type="journal article" date="2020" name="Nat. Commun.">
        <title>Large-scale genome sequencing of mycorrhizal fungi provides insights into the early evolution of symbiotic traits.</title>
        <authorList>
            <person name="Miyauchi S."/>
            <person name="Kiss E."/>
            <person name="Kuo A."/>
            <person name="Drula E."/>
            <person name="Kohler A."/>
            <person name="Sanchez-Garcia M."/>
            <person name="Morin E."/>
            <person name="Andreopoulos B."/>
            <person name="Barry K.W."/>
            <person name="Bonito G."/>
            <person name="Buee M."/>
            <person name="Carver A."/>
            <person name="Chen C."/>
            <person name="Cichocki N."/>
            <person name="Clum A."/>
            <person name="Culley D."/>
            <person name="Crous P.W."/>
            <person name="Fauchery L."/>
            <person name="Girlanda M."/>
            <person name="Hayes R.D."/>
            <person name="Keri Z."/>
            <person name="LaButti K."/>
            <person name="Lipzen A."/>
            <person name="Lombard V."/>
            <person name="Magnuson J."/>
            <person name="Maillard F."/>
            <person name="Murat C."/>
            <person name="Nolan M."/>
            <person name="Ohm R.A."/>
            <person name="Pangilinan J."/>
            <person name="Pereira M.F."/>
            <person name="Perotto S."/>
            <person name="Peter M."/>
            <person name="Pfister S."/>
            <person name="Riley R."/>
            <person name="Sitrit Y."/>
            <person name="Stielow J.B."/>
            <person name="Szollosi G."/>
            <person name="Zifcakova L."/>
            <person name="Stursova M."/>
            <person name="Spatafora J.W."/>
            <person name="Tedersoo L."/>
            <person name="Vaario L.M."/>
            <person name="Yamada A."/>
            <person name="Yan M."/>
            <person name="Wang P."/>
            <person name="Xu J."/>
            <person name="Bruns T."/>
            <person name="Baldrian P."/>
            <person name="Vilgalys R."/>
            <person name="Dunand C."/>
            <person name="Henrissat B."/>
            <person name="Grigoriev I.V."/>
            <person name="Hibbett D."/>
            <person name="Nagy L.G."/>
            <person name="Martin F.M."/>
        </authorList>
    </citation>
    <scope>NUCLEOTIDE SEQUENCE</scope>
    <source>
        <strain evidence="1">UP504</strain>
    </source>
</reference>
<protein>
    <submittedName>
        <fullName evidence="1">Uncharacterized protein</fullName>
    </submittedName>
</protein>
<evidence type="ECO:0000313" key="2">
    <source>
        <dbReference type="Proteomes" id="UP000886523"/>
    </source>
</evidence>